<feature type="domain" description="D-glucuronyl C5-epimerase C-terminal" evidence="1">
    <location>
        <begin position="95"/>
        <end position="234"/>
    </location>
</feature>
<dbReference type="InterPro" id="IPR010598">
    <property type="entry name" value="C5-epim_C"/>
</dbReference>
<reference evidence="2 3" key="1">
    <citation type="submission" date="2019-10" db="EMBL/GenBank/DDBJ databases">
        <title>Isolation, Identification of Microvirga thermotolerans HR1, a novel thermophilic bacterium and Comparative Genomics of the genus Microvirga.</title>
        <authorList>
            <person name="Li J."/>
            <person name="Zhang W."/>
            <person name="Lin M."/>
            <person name="Wang J."/>
        </authorList>
    </citation>
    <scope>NUCLEOTIDE SEQUENCE [LARGE SCALE GENOMIC DNA]</scope>
    <source>
        <strain evidence="2 3">HR1</strain>
    </source>
</reference>
<evidence type="ECO:0000259" key="1">
    <source>
        <dbReference type="Pfam" id="PF06662"/>
    </source>
</evidence>
<dbReference type="GO" id="GO:0005975">
    <property type="term" value="P:carbohydrate metabolic process"/>
    <property type="evidence" value="ECO:0007669"/>
    <property type="project" value="InterPro"/>
</dbReference>
<organism evidence="2 3">
    <name type="scientific">Microvirga thermotolerans</name>
    <dbReference type="NCBI Taxonomy" id="2651334"/>
    <lineage>
        <taxon>Bacteria</taxon>
        <taxon>Pseudomonadati</taxon>
        <taxon>Pseudomonadota</taxon>
        <taxon>Alphaproteobacteria</taxon>
        <taxon>Hyphomicrobiales</taxon>
        <taxon>Methylobacteriaceae</taxon>
        <taxon>Microvirga</taxon>
    </lineage>
</organism>
<dbReference type="RefSeq" id="WP_152585549.1">
    <property type="nucleotide sequence ID" value="NZ_CP045423.1"/>
</dbReference>
<dbReference type="EMBL" id="CP045423">
    <property type="protein sequence ID" value="QFU15904.1"/>
    <property type="molecule type" value="Genomic_DNA"/>
</dbReference>
<dbReference type="AlphaFoldDB" id="A0A5P9K101"/>
<dbReference type="Proteomes" id="UP000325614">
    <property type="component" value="Chromosome"/>
</dbReference>
<evidence type="ECO:0000313" key="3">
    <source>
        <dbReference type="Proteomes" id="UP000325614"/>
    </source>
</evidence>
<sequence>MNYCIVQQAETGKVELPERTAYWSSSLRLDEDGVPFSQGPHGEVFRNVSSVAFSIGDRGIEYGLVDGCVPLDMTAKRQAAFAWLEKNAIQVGNALVWNYNYATQVNDLVVAENWPSAFSQAAVATRFLMAGCTTGDGKYLEIARDAARALLLPVSQGGVRSDDDGFVWFQEIPVPDQHAPFIVNAHLYSIFTLLVLDRYFPEENFRKAALAGLNSLERAFDTIDNGYWNRYDLRPRYSGVDFLIEAEGVHVRSLTLVQGETVSSVNFQEQRKRPSANIVWGDLGKAKDGEATAFGRRVFAQFILPEGRSFRPDLLDLPTRFVVEAECCNAVVKLYALGFRPELHEYVELKALERTRSGSTERIVFETGLRDFAWGQVAQEYIPFHADLMALIGRMTSKPDYLVRAVRWQNFHRNWLKDKAQGHPDLALRERRGFHPSAELAEGVASLMGKRLPHEVSEAELRSLIGSLAAAKSGKACEGADTEAARGSQKALLETLALD</sequence>
<dbReference type="Pfam" id="PF06662">
    <property type="entry name" value="C5-epim_C"/>
    <property type="match status" value="1"/>
</dbReference>
<accession>A0A5P9K101</accession>
<proteinExistence type="predicted"/>
<dbReference type="KEGG" id="mico:GDR74_06525"/>
<dbReference type="InterPro" id="IPR008928">
    <property type="entry name" value="6-hairpin_glycosidase_sf"/>
</dbReference>
<name>A0A5P9K101_9HYPH</name>
<dbReference type="SUPFAM" id="SSF48208">
    <property type="entry name" value="Six-hairpin glycosidases"/>
    <property type="match status" value="1"/>
</dbReference>
<evidence type="ECO:0000313" key="2">
    <source>
        <dbReference type="EMBL" id="QFU15904.1"/>
    </source>
</evidence>
<keyword evidence="3" id="KW-1185">Reference proteome</keyword>
<protein>
    <recommendedName>
        <fullName evidence="1">D-glucuronyl C5-epimerase C-terminal domain-containing protein</fullName>
    </recommendedName>
</protein>
<gene>
    <name evidence="2" type="ORF">GDR74_06525</name>
</gene>